<protein>
    <recommendedName>
        <fullName evidence="3">Peptidase S1 domain-containing protein</fullName>
    </recommendedName>
</protein>
<dbReference type="Proteomes" id="UP000176431">
    <property type="component" value="Unassembled WGS sequence"/>
</dbReference>
<dbReference type="InterPro" id="IPR009003">
    <property type="entry name" value="Peptidase_S1_PA"/>
</dbReference>
<dbReference type="EMBL" id="MEYK01000024">
    <property type="protein sequence ID" value="OGD25085.1"/>
    <property type="molecule type" value="Genomic_DNA"/>
</dbReference>
<evidence type="ECO:0000313" key="1">
    <source>
        <dbReference type="EMBL" id="OGD25085.1"/>
    </source>
</evidence>
<dbReference type="SUPFAM" id="SSF50494">
    <property type="entry name" value="Trypsin-like serine proteases"/>
    <property type="match status" value="1"/>
</dbReference>
<dbReference type="InterPro" id="IPR043504">
    <property type="entry name" value="Peptidase_S1_PA_chymotrypsin"/>
</dbReference>
<reference evidence="1 2" key="1">
    <citation type="journal article" date="2016" name="Nat. Commun.">
        <title>Thousands of microbial genomes shed light on interconnected biogeochemical processes in an aquifer system.</title>
        <authorList>
            <person name="Anantharaman K."/>
            <person name="Brown C.T."/>
            <person name="Hug L.A."/>
            <person name="Sharon I."/>
            <person name="Castelle C.J."/>
            <person name="Probst A.J."/>
            <person name="Thomas B.C."/>
            <person name="Singh A."/>
            <person name="Wilkins M.J."/>
            <person name="Karaoz U."/>
            <person name="Brodie E.L."/>
            <person name="Williams K.H."/>
            <person name="Hubbard S.S."/>
            <person name="Banfield J.F."/>
        </authorList>
    </citation>
    <scope>NUCLEOTIDE SEQUENCE [LARGE SCALE GENOMIC DNA]</scope>
</reference>
<gene>
    <name evidence="1" type="ORF">A2819_01840</name>
</gene>
<proteinExistence type="predicted"/>
<comment type="caution">
    <text evidence="1">The sequence shown here is derived from an EMBL/GenBank/DDBJ whole genome shotgun (WGS) entry which is preliminary data.</text>
</comment>
<sequence length="358" mass="40000">MKKKVAFWVVMILANAIIGVISVRTYQNFNDRISSVETYQKNYHQRYWSDNDKLEQLEFTHKKTVAKLSRILGVDGKYDFNNNLVRVLDLNRFFDYKVYVRTAVVLEVPDKLKELSPRSAQNTVKVSEAPAMIIGRYVLMASHVSDAELFSRQTIGLMTPEGALGITISLKVLKYNIVLLAPDGSKHSLKELYRNKEKDFSLFEISASPAGGQENVNLNGTVGVGILNFPFQIGESDELKIGHFIYLSGKPEINSEVARPGFVTSLVSAAPISVLEVKKDNNEFGISQSTDQGDSGSPIMAFRDGKPELVGIYLGWIGANGNGKNTRSRALKINIAVDEIKEKLKLDLRELQRQILNK</sequence>
<dbReference type="AlphaFoldDB" id="A0A1F5B3B4"/>
<evidence type="ECO:0008006" key="3">
    <source>
        <dbReference type="Google" id="ProtNLM"/>
    </source>
</evidence>
<dbReference type="Gene3D" id="2.40.10.10">
    <property type="entry name" value="Trypsin-like serine proteases"/>
    <property type="match status" value="1"/>
</dbReference>
<accession>A0A1F5B3B4</accession>
<evidence type="ECO:0000313" key="2">
    <source>
        <dbReference type="Proteomes" id="UP000176431"/>
    </source>
</evidence>
<organism evidence="1 2">
    <name type="scientific">Candidatus Azambacteria bacterium RIFCSPHIGHO2_01_FULL_40_24</name>
    <dbReference type="NCBI Taxonomy" id="1797301"/>
    <lineage>
        <taxon>Bacteria</taxon>
        <taxon>Candidatus Azamiibacteriota</taxon>
    </lineage>
</organism>
<name>A0A1F5B3B4_9BACT</name>